<gene>
    <name evidence="6" type="ORF">SAMN06265182_0486</name>
</gene>
<dbReference type="EMBL" id="OBEI01000001">
    <property type="protein sequence ID" value="SNZ03846.1"/>
    <property type="molecule type" value="Genomic_DNA"/>
</dbReference>
<dbReference type="RefSeq" id="WP_096999664.1">
    <property type="nucleotide sequence ID" value="NZ_OBEI01000001.1"/>
</dbReference>
<dbReference type="OrthoDB" id="9807797at2"/>
<sequence length="190" mass="21428">MKKVLSVIFALFISLQSFAKDNPVVVIKTNMGDIYVELYPDKAPKTVENFLTYVKEGFYNGLIFHRVVKGFVIQGGGFDKDLKYKKPNHPPVKNESNNGLSNLRGTIAMARTSDPHSATTQFYINLADNTFLDYGRNPQKWGYTVFGKVIKGMDVVDEIAQVPVMNVGWMVNVPVRPVIIEKIEIVKKKN</sequence>
<dbReference type="Gene3D" id="2.40.100.10">
    <property type="entry name" value="Cyclophilin-like"/>
    <property type="match status" value="1"/>
</dbReference>
<dbReference type="Pfam" id="PF00160">
    <property type="entry name" value="Pro_isomerase"/>
    <property type="match status" value="1"/>
</dbReference>
<feature type="chain" id="PRO_5011823066" description="Peptidyl-prolyl cis-trans isomerase" evidence="4">
    <location>
        <begin position="20"/>
        <end position="190"/>
    </location>
</feature>
<dbReference type="GO" id="GO:0006457">
    <property type="term" value="P:protein folding"/>
    <property type="evidence" value="ECO:0007669"/>
    <property type="project" value="InterPro"/>
</dbReference>
<keyword evidence="7" id="KW-1185">Reference proteome</keyword>
<proteinExistence type="inferred from homology"/>
<dbReference type="CDD" id="cd01920">
    <property type="entry name" value="cyclophilin_EcCYP_like"/>
    <property type="match status" value="1"/>
</dbReference>
<name>A0A285N797_9AQUI</name>
<comment type="function">
    <text evidence="4">PPIases accelerate the folding of proteins. It catalyzes the cis-trans isomerization of proline imidic peptide bonds in oligopeptides.</text>
</comment>
<dbReference type="PANTHER" id="PTHR43246">
    <property type="entry name" value="PEPTIDYL-PROLYL CIS-TRANS ISOMERASE CYP38, CHLOROPLASTIC"/>
    <property type="match status" value="1"/>
</dbReference>
<dbReference type="InterPro" id="IPR029000">
    <property type="entry name" value="Cyclophilin-like_dom_sf"/>
</dbReference>
<keyword evidence="2 4" id="KW-0697">Rotamase</keyword>
<dbReference type="InterPro" id="IPR020892">
    <property type="entry name" value="Cyclophilin-type_PPIase_CS"/>
</dbReference>
<evidence type="ECO:0000259" key="5">
    <source>
        <dbReference type="PROSITE" id="PS50072"/>
    </source>
</evidence>
<feature type="signal peptide" evidence="4">
    <location>
        <begin position="1"/>
        <end position="19"/>
    </location>
</feature>
<dbReference type="InterPro" id="IPR002130">
    <property type="entry name" value="Cyclophilin-type_PPIase_dom"/>
</dbReference>
<dbReference type="Proteomes" id="UP000219036">
    <property type="component" value="Unassembled WGS sequence"/>
</dbReference>
<comment type="catalytic activity">
    <reaction evidence="4">
        <text>[protein]-peptidylproline (omega=180) = [protein]-peptidylproline (omega=0)</text>
        <dbReference type="Rhea" id="RHEA:16237"/>
        <dbReference type="Rhea" id="RHEA-COMP:10747"/>
        <dbReference type="Rhea" id="RHEA-COMP:10748"/>
        <dbReference type="ChEBI" id="CHEBI:83833"/>
        <dbReference type="ChEBI" id="CHEBI:83834"/>
        <dbReference type="EC" id="5.2.1.8"/>
    </reaction>
</comment>
<dbReference type="InterPro" id="IPR044665">
    <property type="entry name" value="E_coli_cyclophilin_A-like"/>
</dbReference>
<dbReference type="PROSITE" id="PS50072">
    <property type="entry name" value="CSA_PPIASE_2"/>
    <property type="match status" value="1"/>
</dbReference>
<organism evidence="6 7">
    <name type="scientific">Persephonella hydrogeniphila</name>
    <dbReference type="NCBI Taxonomy" id="198703"/>
    <lineage>
        <taxon>Bacteria</taxon>
        <taxon>Pseudomonadati</taxon>
        <taxon>Aquificota</taxon>
        <taxon>Aquificia</taxon>
        <taxon>Aquificales</taxon>
        <taxon>Hydrogenothermaceae</taxon>
        <taxon>Persephonella</taxon>
    </lineage>
</organism>
<dbReference type="GO" id="GO:0003755">
    <property type="term" value="F:peptidyl-prolyl cis-trans isomerase activity"/>
    <property type="evidence" value="ECO:0007669"/>
    <property type="project" value="UniProtKB-UniRule"/>
</dbReference>
<accession>A0A285N797</accession>
<evidence type="ECO:0000313" key="7">
    <source>
        <dbReference type="Proteomes" id="UP000219036"/>
    </source>
</evidence>
<dbReference type="PROSITE" id="PS00170">
    <property type="entry name" value="CSA_PPIASE_1"/>
    <property type="match status" value="1"/>
</dbReference>
<dbReference type="SUPFAM" id="SSF50891">
    <property type="entry name" value="Cyclophilin-like"/>
    <property type="match status" value="1"/>
</dbReference>
<comment type="similarity">
    <text evidence="1 4">Belongs to the cyclophilin-type PPIase family.</text>
</comment>
<evidence type="ECO:0000313" key="6">
    <source>
        <dbReference type="EMBL" id="SNZ03846.1"/>
    </source>
</evidence>
<dbReference type="AlphaFoldDB" id="A0A285N797"/>
<dbReference type="EC" id="5.2.1.8" evidence="4"/>
<dbReference type="PRINTS" id="PR00153">
    <property type="entry name" value="CSAPPISMRASE"/>
</dbReference>
<protein>
    <recommendedName>
        <fullName evidence="4">Peptidyl-prolyl cis-trans isomerase</fullName>
        <shortName evidence="4">PPIase</shortName>
        <ecNumber evidence="4">5.2.1.8</ecNumber>
    </recommendedName>
</protein>
<evidence type="ECO:0000256" key="4">
    <source>
        <dbReference type="RuleBase" id="RU363019"/>
    </source>
</evidence>
<evidence type="ECO:0000256" key="3">
    <source>
        <dbReference type="ARBA" id="ARBA00023235"/>
    </source>
</evidence>
<feature type="domain" description="PPIase cyclophilin-type" evidence="5">
    <location>
        <begin position="24"/>
        <end position="185"/>
    </location>
</feature>
<keyword evidence="3 4" id="KW-0413">Isomerase</keyword>
<evidence type="ECO:0000256" key="1">
    <source>
        <dbReference type="ARBA" id="ARBA00007365"/>
    </source>
</evidence>
<keyword evidence="4" id="KW-0732">Signal</keyword>
<reference evidence="7" key="1">
    <citation type="submission" date="2017-09" db="EMBL/GenBank/DDBJ databases">
        <authorList>
            <person name="Varghese N."/>
            <person name="Submissions S."/>
        </authorList>
    </citation>
    <scope>NUCLEOTIDE SEQUENCE [LARGE SCALE GENOMIC DNA]</scope>
    <source>
        <strain evidence="7">DSM 15103</strain>
    </source>
</reference>
<evidence type="ECO:0000256" key="2">
    <source>
        <dbReference type="ARBA" id="ARBA00023110"/>
    </source>
</evidence>